<evidence type="ECO:0000313" key="3">
    <source>
        <dbReference type="RefSeq" id="XP_031563621.1"/>
    </source>
</evidence>
<accession>A0A6P8I8Q1</accession>
<dbReference type="AlphaFoldDB" id="A0A6P8I8Q1"/>
<name>A0A6P8I8Q1_ACTTE</name>
<dbReference type="KEGG" id="aten:116299126"/>
<feature type="region of interest" description="Disordered" evidence="1">
    <location>
        <begin position="16"/>
        <end position="47"/>
    </location>
</feature>
<reference evidence="3" key="1">
    <citation type="submission" date="2025-08" db="UniProtKB">
        <authorList>
            <consortium name="RefSeq"/>
        </authorList>
    </citation>
    <scope>IDENTIFICATION</scope>
    <source>
        <tissue evidence="3">Tentacle</tissue>
    </source>
</reference>
<feature type="compositionally biased region" description="Low complexity" evidence="1">
    <location>
        <begin position="27"/>
        <end position="39"/>
    </location>
</feature>
<evidence type="ECO:0000313" key="2">
    <source>
        <dbReference type="Proteomes" id="UP000515163"/>
    </source>
</evidence>
<dbReference type="GeneID" id="116299126"/>
<dbReference type="RefSeq" id="XP_031563621.1">
    <property type="nucleotide sequence ID" value="XM_031707761.1"/>
</dbReference>
<dbReference type="InParanoid" id="A0A6P8I8Q1"/>
<dbReference type="OrthoDB" id="5975471at2759"/>
<sequence length="143" mass="16373">MEEIQTNQLNEVLSYLFEPEPTDNSINGSENSDSESQSSSEDEGHQTFDVENAWRLQTLSCCKCGQCTLSTKAIECFCCHERAVEYDEYDGLLSEVEQQRHQRITTHSDFTNNMLSQSVLKVDICRYLEENCTVAHKGKTKFN</sequence>
<keyword evidence="2" id="KW-1185">Reference proteome</keyword>
<organism evidence="2 3">
    <name type="scientific">Actinia tenebrosa</name>
    <name type="common">Australian red waratah sea anemone</name>
    <dbReference type="NCBI Taxonomy" id="6105"/>
    <lineage>
        <taxon>Eukaryota</taxon>
        <taxon>Metazoa</taxon>
        <taxon>Cnidaria</taxon>
        <taxon>Anthozoa</taxon>
        <taxon>Hexacorallia</taxon>
        <taxon>Actiniaria</taxon>
        <taxon>Actiniidae</taxon>
        <taxon>Actinia</taxon>
    </lineage>
</organism>
<proteinExistence type="predicted"/>
<dbReference type="Proteomes" id="UP000515163">
    <property type="component" value="Unplaced"/>
</dbReference>
<evidence type="ECO:0000256" key="1">
    <source>
        <dbReference type="SAM" id="MobiDB-lite"/>
    </source>
</evidence>
<protein>
    <submittedName>
        <fullName evidence="3">Uncharacterized protein LOC116299126</fullName>
    </submittedName>
</protein>
<gene>
    <name evidence="3" type="primary">LOC116299126</name>
</gene>